<proteinExistence type="predicted"/>
<protein>
    <submittedName>
        <fullName evidence="2">Protein N-acetyltransferase, RimJ/RimL family</fullName>
    </submittedName>
</protein>
<dbReference type="EMBL" id="FPJW01000001">
    <property type="protein sequence ID" value="SFW97996.1"/>
    <property type="molecule type" value="Genomic_DNA"/>
</dbReference>
<dbReference type="OrthoDB" id="9801656at2"/>
<organism evidence="2 3">
    <name type="scientific">Marinospirillum alkaliphilum DSM 21637</name>
    <dbReference type="NCBI Taxonomy" id="1122209"/>
    <lineage>
        <taxon>Bacteria</taxon>
        <taxon>Pseudomonadati</taxon>
        <taxon>Pseudomonadota</taxon>
        <taxon>Gammaproteobacteria</taxon>
        <taxon>Oceanospirillales</taxon>
        <taxon>Oceanospirillaceae</taxon>
        <taxon>Marinospirillum</taxon>
    </lineage>
</organism>
<reference evidence="2 3" key="1">
    <citation type="submission" date="2016-11" db="EMBL/GenBank/DDBJ databases">
        <authorList>
            <person name="Jaros S."/>
            <person name="Januszkiewicz K."/>
            <person name="Wedrychowicz H."/>
        </authorList>
    </citation>
    <scope>NUCLEOTIDE SEQUENCE [LARGE SCALE GENOMIC DNA]</scope>
    <source>
        <strain evidence="2 3">DSM 21637</strain>
    </source>
</reference>
<dbReference type="SUPFAM" id="SSF55729">
    <property type="entry name" value="Acyl-CoA N-acyltransferases (Nat)"/>
    <property type="match status" value="1"/>
</dbReference>
<sequence>MKCTLPCITPRLVVREFTQGDHPQLAAMLADPEVMKHSLRGVCDAAMTQTFLDWCLRCYTTYGFGPWALEARSSGELVGFCGISPELVAEQLETNLGYRLARGFWGQGLATEAVQAVLSLAFESLQLDSVVVIIEPDHPVSRRVAEKAGFLDPQRMVFHQRQIDLYRMKRQDAEF</sequence>
<dbReference type="PROSITE" id="PS51186">
    <property type="entry name" value="GNAT"/>
    <property type="match status" value="1"/>
</dbReference>
<keyword evidence="3" id="KW-1185">Reference proteome</keyword>
<feature type="domain" description="N-acetyltransferase" evidence="1">
    <location>
        <begin position="12"/>
        <end position="173"/>
    </location>
</feature>
<evidence type="ECO:0000259" key="1">
    <source>
        <dbReference type="PROSITE" id="PS51186"/>
    </source>
</evidence>
<evidence type="ECO:0000313" key="3">
    <source>
        <dbReference type="Proteomes" id="UP000182350"/>
    </source>
</evidence>
<dbReference type="InterPro" id="IPR016181">
    <property type="entry name" value="Acyl_CoA_acyltransferase"/>
</dbReference>
<dbReference type="Pfam" id="PF13302">
    <property type="entry name" value="Acetyltransf_3"/>
    <property type="match status" value="1"/>
</dbReference>
<dbReference type="STRING" id="1122209.SAMN02745752_00043"/>
<dbReference type="Proteomes" id="UP000182350">
    <property type="component" value="Unassembled WGS sequence"/>
</dbReference>
<keyword evidence="2" id="KW-0808">Transferase</keyword>
<dbReference type="InterPro" id="IPR000182">
    <property type="entry name" value="GNAT_dom"/>
</dbReference>
<name>A0A1K1TC52_9GAMM</name>
<dbReference type="RefSeq" id="WP_072324318.1">
    <property type="nucleotide sequence ID" value="NZ_FPJW01000001.1"/>
</dbReference>
<evidence type="ECO:0000313" key="2">
    <source>
        <dbReference type="EMBL" id="SFW97996.1"/>
    </source>
</evidence>
<dbReference type="AlphaFoldDB" id="A0A1K1TC52"/>
<dbReference type="Gene3D" id="3.40.630.30">
    <property type="match status" value="1"/>
</dbReference>
<accession>A0A1K1TC52</accession>
<dbReference type="GO" id="GO:0016747">
    <property type="term" value="F:acyltransferase activity, transferring groups other than amino-acyl groups"/>
    <property type="evidence" value="ECO:0007669"/>
    <property type="project" value="InterPro"/>
</dbReference>
<dbReference type="PANTHER" id="PTHR43792">
    <property type="entry name" value="GNAT FAMILY, PUTATIVE (AFU_ORTHOLOGUE AFUA_3G00765)-RELATED-RELATED"/>
    <property type="match status" value="1"/>
</dbReference>
<dbReference type="PANTHER" id="PTHR43792:SF1">
    <property type="entry name" value="N-ACETYLTRANSFERASE DOMAIN-CONTAINING PROTEIN"/>
    <property type="match status" value="1"/>
</dbReference>
<gene>
    <name evidence="2" type="ORF">SAMN02745752_00043</name>
</gene>
<dbReference type="InterPro" id="IPR051531">
    <property type="entry name" value="N-acetyltransferase"/>
</dbReference>